<organism evidence="3">
    <name type="scientific">Harpegnathos saltator</name>
    <name type="common">Jerdon's jumping ant</name>
    <dbReference type="NCBI Taxonomy" id="610380"/>
    <lineage>
        <taxon>Eukaryota</taxon>
        <taxon>Metazoa</taxon>
        <taxon>Ecdysozoa</taxon>
        <taxon>Arthropoda</taxon>
        <taxon>Hexapoda</taxon>
        <taxon>Insecta</taxon>
        <taxon>Pterygota</taxon>
        <taxon>Neoptera</taxon>
        <taxon>Endopterygota</taxon>
        <taxon>Hymenoptera</taxon>
        <taxon>Apocrita</taxon>
        <taxon>Aculeata</taxon>
        <taxon>Formicoidea</taxon>
        <taxon>Formicidae</taxon>
        <taxon>Ponerinae</taxon>
        <taxon>Ponerini</taxon>
        <taxon>Harpegnathos</taxon>
    </lineage>
</organism>
<dbReference type="OMA" id="FINQERM"/>
<gene>
    <name evidence="2" type="ORF">EAI_03527</name>
</gene>
<reference evidence="2 3" key="1">
    <citation type="journal article" date="2010" name="Science">
        <title>Genomic comparison of the ants Camponotus floridanus and Harpegnathos saltator.</title>
        <authorList>
            <person name="Bonasio R."/>
            <person name="Zhang G."/>
            <person name="Ye C."/>
            <person name="Mutti N.S."/>
            <person name="Fang X."/>
            <person name="Qin N."/>
            <person name="Donahue G."/>
            <person name="Yang P."/>
            <person name="Li Q."/>
            <person name="Li C."/>
            <person name="Zhang P."/>
            <person name="Huang Z."/>
            <person name="Berger S.L."/>
            <person name="Reinberg D."/>
            <person name="Wang J."/>
            <person name="Liebig J."/>
        </authorList>
    </citation>
    <scope>NUCLEOTIDE SEQUENCE [LARGE SCALE GENOMIC DNA]</scope>
    <source>
        <strain evidence="2 3">R22 G/1</strain>
    </source>
</reference>
<feature type="non-terminal residue" evidence="2">
    <location>
        <position position="107"/>
    </location>
</feature>
<keyword evidence="3" id="KW-1185">Reference proteome</keyword>
<dbReference type="Pfam" id="PF16087">
    <property type="entry name" value="DUF4817"/>
    <property type="match status" value="1"/>
</dbReference>
<dbReference type="InParanoid" id="E2BHY7"/>
<dbReference type="InterPro" id="IPR032135">
    <property type="entry name" value="DUF4817"/>
</dbReference>
<feature type="domain" description="DUF4817" evidence="1">
    <location>
        <begin position="5"/>
        <end position="36"/>
    </location>
</feature>
<sequence>YTMVEYADLHFVYGECQCNATQAAALYTERFPNRRHLYLLVFWRVHQRLRTEGQLIPRNNGGRSHVFNPGIKKMILENVRETPTTSVRRLERAIGITRAMVNRILRQ</sequence>
<protein>
    <recommendedName>
        <fullName evidence="1">DUF4817 domain-containing protein</fullName>
    </recommendedName>
</protein>
<dbReference type="EMBL" id="GL448398">
    <property type="protein sequence ID" value="EFN84691.1"/>
    <property type="molecule type" value="Genomic_DNA"/>
</dbReference>
<dbReference type="PANTHER" id="PTHR47326">
    <property type="entry name" value="TRANSPOSABLE ELEMENT TC3 TRANSPOSASE-LIKE PROTEIN"/>
    <property type="match status" value="1"/>
</dbReference>
<evidence type="ECO:0000313" key="2">
    <source>
        <dbReference type="EMBL" id="EFN84691.1"/>
    </source>
</evidence>
<dbReference type="PANTHER" id="PTHR47326:SF1">
    <property type="entry name" value="HTH PSQ-TYPE DOMAIN-CONTAINING PROTEIN"/>
    <property type="match status" value="1"/>
</dbReference>
<dbReference type="AlphaFoldDB" id="E2BHY7"/>
<accession>E2BHY7</accession>
<dbReference type="Proteomes" id="UP000008237">
    <property type="component" value="Unassembled WGS sequence"/>
</dbReference>
<feature type="non-terminal residue" evidence="2">
    <location>
        <position position="1"/>
    </location>
</feature>
<proteinExistence type="predicted"/>
<evidence type="ECO:0000259" key="1">
    <source>
        <dbReference type="Pfam" id="PF16087"/>
    </source>
</evidence>
<evidence type="ECO:0000313" key="3">
    <source>
        <dbReference type="Proteomes" id="UP000008237"/>
    </source>
</evidence>
<name>E2BHY7_HARSA</name>